<name>A0A0A1FDW3_9BURK</name>
<evidence type="ECO:0000256" key="1">
    <source>
        <dbReference type="SAM" id="SignalP"/>
    </source>
</evidence>
<dbReference type="Gene3D" id="3.40.50.1820">
    <property type="entry name" value="alpha/beta hydrolase"/>
    <property type="match status" value="2"/>
</dbReference>
<keyword evidence="3" id="KW-1185">Reference proteome</keyword>
<keyword evidence="1" id="KW-0732">Signal</keyword>
<sequence length="332" mass="34712">MIVACSGRARADSKLVAVPLPALAADPLQTSVSGLSSGAFMAVQYQVAYSASVIGAGVVAGGPYYCAAGNLLNANICMGQVPGVAPEPALMLAAAKDFAALGLIDAVGNLRKRRIYLFSGTKDTLVLQKAVDSAVAFFKQAGVPDASLLYLNQLPAGHALITPSFGNDCGANAAPYISHCSVGGQNYDQPGALLQHIYGRLKPPSNNLGGQLIAFKQSEFASAETGMADEAFAYIPQACRQGSACKIHVAFHGCTQSAKTVGNDFYQKTSYNSWADSNNIVVLYPQVNASVAPFNPQDCWDWWGYTGANYAQKAGPQMAAVSAMIARLTSKP</sequence>
<dbReference type="PANTHER" id="PTHR42972">
    <property type="entry name" value="TOL-PAL SYSTEM PROTEIN TOLB"/>
    <property type="match status" value="1"/>
</dbReference>
<dbReference type="Proteomes" id="UP000030302">
    <property type="component" value="Chromosome"/>
</dbReference>
<accession>A0A0A1FDW3</accession>
<dbReference type="SUPFAM" id="SSF53474">
    <property type="entry name" value="alpha/beta-Hydrolases"/>
    <property type="match status" value="1"/>
</dbReference>
<evidence type="ECO:0000313" key="3">
    <source>
        <dbReference type="Proteomes" id="UP000030302"/>
    </source>
</evidence>
<organism evidence="2 3">
    <name type="scientific">Collimonas arenae</name>
    <dbReference type="NCBI Taxonomy" id="279058"/>
    <lineage>
        <taxon>Bacteria</taxon>
        <taxon>Pseudomonadati</taxon>
        <taxon>Pseudomonadota</taxon>
        <taxon>Betaproteobacteria</taxon>
        <taxon>Burkholderiales</taxon>
        <taxon>Oxalobacteraceae</taxon>
        <taxon>Collimonas</taxon>
    </lineage>
</organism>
<gene>
    <name evidence="2" type="ORF">LT85_2661</name>
</gene>
<dbReference type="HOGENOM" id="CLU_042524_0_0_4"/>
<dbReference type="KEGG" id="care:LT85_2661"/>
<dbReference type="AlphaFoldDB" id="A0A0A1FDW3"/>
<dbReference type="EMBL" id="CP009962">
    <property type="protein sequence ID" value="AIY41819.1"/>
    <property type="molecule type" value="Genomic_DNA"/>
</dbReference>
<dbReference type="InterPro" id="IPR029058">
    <property type="entry name" value="AB_hydrolase_fold"/>
</dbReference>
<feature type="chain" id="PRO_5001983468" evidence="1">
    <location>
        <begin position="25"/>
        <end position="332"/>
    </location>
</feature>
<dbReference type="PANTHER" id="PTHR42972:SF8">
    <property type="entry name" value="POLYHYDROXYBUTYRATE DEPOLYMERASE"/>
    <property type="match status" value="1"/>
</dbReference>
<reference evidence="3" key="1">
    <citation type="journal article" date="2014" name="Soil Biol. Biochem.">
        <title>Structure and function of bacterial communities in ageing soils: Insights from the Mendocino ecological staircase.</title>
        <authorList>
            <person name="Uroz S."/>
            <person name="Tech J.J."/>
            <person name="Sawaya N.A."/>
            <person name="Frey-Klett P."/>
            <person name="Leveau J.H.J."/>
        </authorList>
    </citation>
    <scope>NUCLEOTIDE SEQUENCE [LARGE SCALE GENOMIC DNA]</scope>
    <source>
        <strain evidence="3">Cal35</strain>
    </source>
</reference>
<evidence type="ECO:0000313" key="2">
    <source>
        <dbReference type="EMBL" id="AIY41819.1"/>
    </source>
</evidence>
<feature type="signal peptide" evidence="1">
    <location>
        <begin position="1"/>
        <end position="24"/>
    </location>
</feature>
<proteinExistence type="predicted"/>
<protein>
    <submittedName>
        <fullName evidence="2">Poly (3-hydroxybutyrate) depolymerase</fullName>
    </submittedName>
</protein>